<keyword evidence="1" id="KW-0472">Membrane</keyword>
<dbReference type="EMBL" id="NGAF01000004">
    <property type="protein sequence ID" value="OXR45354.1"/>
    <property type="molecule type" value="Genomic_DNA"/>
</dbReference>
<evidence type="ECO:0000313" key="3">
    <source>
        <dbReference type="Proteomes" id="UP000215506"/>
    </source>
</evidence>
<feature type="transmembrane region" description="Helical" evidence="1">
    <location>
        <begin position="20"/>
        <end position="40"/>
    </location>
</feature>
<evidence type="ECO:0000256" key="1">
    <source>
        <dbReference type="SAM" id="Phobius"/>
    </source>
</evidence>
<name>A0A231H8R7_9NOCA</name>
<gene>
    <name evidence="2" type="ORF">B7C42_02479</name>
</gene>
<evidence type="ECO:0000313" key="2">
    <source>
        <dbReference type="EMBL" id="OXR45354.1"/>
    </source>
</evidence>
<keyword evidence="1" id="KW-0812">Transmembrane</keyword>
<dbReference type="Pfam" id="PF11222">
    <property type="entry name" value="DUF3017"/>
    <property type="match status" value="1"/>
</dbReference>
<keyword evidence="1" id="KW-1133">Transmembrane helix</keyword>
<dbReference type="InterPro" id="IPR021385">
    <property type="entry name" value="DUF3017"/>
</dbReference>
<organism evidence="2 3">
    <name type="scientific">Nocardia cerradoensis</name>
    <dbReference type="NCBI Taxonomy" id="85688"/>
    <lineage>
        <taxon>Bacteria</taxon>
        <taxon>Bacillati</taxon>
        <taxon>Actinomycetota</taxon>
        <taxon>Actinomycetes</taxon>
        <taxon>Mycobacteriales</taxon>
        <taxon>Nocardiaceae</taxon>
        <taxon>Nocardia</taxon>
    </lineage>
</organism>
<feature type="transmembrane region" description="Helical" evidence="1">
    <location>
        <begin position="47"/>
        <end position="70"/>
    </location>
</feature>
<protein>
    <recommendedName>
        <fullName evidence="4">DUF3017 domain-containing protein</fullName>
    </recommendedName>
</protein>
<evidence type="ECO:0008006" key="4">
    <source>
        <dbReference type="Google" id="ProtNLM"/>
    </source>
</evidence>
<sequence length="105" mass="11112">MTDVPTTHPQHSSPASRFFQVHLPMLLVVVVLLVAVVFLAQDRWRRGAFFIGGATLLAAAFRLCLPSARVGLLAVRSRPFDIGAYTVLGGAIIVLAATISSLGVG</sequence>
<dbReference type="AlphaFoldDB" id="A0A231H8R7"/>
<feature type="transmembrane region" description="Helical" evidence="1">
    <location>
        <begin position="82"/>
        <end position="104"/>
    </location>
</feature>
<proteinExistence type="predicted"/>
<dbReference type="Proteomes" id="UP000215506">
    <property type="component" value="Unassembled WGS sequence"/>
</dbReference>
<keyword evidence="3" id="KW-1185">Reference proteome</keyword>
<comment type="caution">
    <text evidence="2">The sequence shown here is derived from an EMBL/GenBank/DDBJ whole genome shotgun (WGS) entry which is preliminary data.</text>
</comment>
<accession>A0A231H8R7</accession>
<reference evidence="2 3" key="1">
    <citation type="submission" date="2017-07" db="EMBL/GenBank/DDBJ databases">
        <title>First draft Genome Sequence of Nocardia cerradoensis isolated from human infection.</title>
        <authorList>
            <person name="Carrasco G."/>
        </authorList>
    </citation>
    <scope>NUCLEOTIDE SEQUENCE [LARGE SCALE GENOMIC DNA]</scope>
    <source>
        <strain evidence="2 3">CNM20130759</strain>
    </source>
</reference>